<dbReference type="InterPro" id="IPR036378">
    <property type="entry name" value="FAS1_dom_sf"/>
</dbReference>
<dbReference type="InterPro" id="IPR050904">
    <property type="entry name" value="Adhesion/Biosynth-related"/>
</dbReference>
<organism evidence="2 3">
    <name type="scientific">Belliella kenyensis</name>
    <dbReference type="NCBI Taxonomy" id="1472724"/>
    <lineage>
        <taxon>Bacteria</taxon>
        <taxon>Pseudomonadati</taxon>
        <taxon>Bacteroidota</taxon>
        <taxon>Cytophagia</taxon>
        <taxon>Cytophagales</taxon>
        <taxon>Cyclobacteriaceae</taxon>
        <taxon>Belliella</taxon>
    </lineage>
</organism>
<protein>
    <submittedName>
        <fullName evidence="2">Fasciclin domain-containing protein</fullName>
    </submittedName>
</protein>
<sequence>MNKNAILSILFIISLVGIFPSCNIYDLPPQEELFIVETLEREGYTTFVRAIDRVGLREDLTELGPYTIFAPDDDAFATSLRSLGYGSLEAIPLENLFALLSYHISPGRNLSTIVNDGELQTFLEDAPIIIRKIDKDLVINDSIPVTRRDIEARNGVIHGISKSLLPPSNNIIDVAERNNFSIFLSVVEAAELRERLQLNGPFTVFIPNNTAFTRYLNDMEIDLEEFLDSEELEIFIDNHIIDGIIPSNTIESGEIINLNEKPIYTSIAPNGAIWINGTVRVIGSNQRADNGIVHTIDYIITPPTANMLEKLTLDNQNSSVSYSILLEAIEIAGLSNLLSRGFEENLTLFAPSDEAFEAYFDELEVSGIRQISSEDLLSLLQYHLVPSRNFSQDFREDVSLPTLIPGQTLTISLTSQRINDVAFSSSYTNILTTNGLIHGIEAVLIPD</sequence>
<dbReference type="InterPro" id="IPR000782">
    <property type="entry name" value="FAS1_domain"/>
</dbReference>
<dbReference type="PANTHER" id="PTHR10900:SF77">
    <property type="entry name" value="FI19380P1"/>
    <property type="match status" value="1"/>
</dbReference>
<dbReference type="Gene3D" id="2.30.180.10">
    <property type="entry name" value="FAS1 domain"/>
    <property type="match status" value="3"/>
</dbReference>
<evidence type="ECO:0000259" key="1">
    <source>
        <dbReference type="PROSITE" id="PS50213"/>
    </source>
</evidence>
<dbReference type="PANTHER" id="PTHR10900">
    <property type="entry name" value="PERIOSTIN-RELATED"/>
    <property type="match status" value="1"/>
</dbReference>
<keyword evidence="3" id="KW-1185">Reference proteome</keyword>
<dbReference type="EMBL" id="JBHSAV010000057">
    <property type="protein sequence ID" value="MFC3977554.1"/>
    <property type="molecule type" value="Genomic_DNA"/>
</dbReference>
<accession>A0ABV8EPM6</accession>
<name>A0ABV8EPM6_9BACT</name>
<dbReference type="Proteomes" id="UP001595766">
    <property type="component" value="Unassembled WGS sequence"/>
</dbReference>
<dbReference type="PROSITE" id="PS50213">
    <property type="entry name" value="FAS1"/>
    <property type="match status" value="3"/>
</dbReference>
<evidence type="ECO:0000313" key="3">
    <source>
        <dbReference type="Proteomes" id="UP001595766"/>
    </source>
</evidence>
<feature type="domain" description="FAS1" evidence="1">
    <location>
        <begin position="167"/>
        <end position="300"/>
    </location>
</feature>
<dbReference type="Pfam" id="PF02469">
    <property type="entry name" value="Fasciclin"/>
    <property type="match status" value="3"/>
</dbReference>
<proteinExistence type="predicted"/>
<gene>
    <name evidence="2" type="ORF">ACFOUP_14300</name>
</gene>
<dbReference type="SUPFAM" id="SSF82153">
    <property type="entry name" value="FAS1 domain"/>
    <property type="match status" value="3"/>
</dbReference>
<dbReference type="SMART" id="SM00554">
    <property type="entry name" value="FAS1"/>
    <property type="match status" value="3"/>
</dbReference>
<reference evidence="3" key="1">
    <citation type="journal article" date="2019" name="Int. J. Syst. Evol. Microbiol.">
        <title>The Global Catalogue of Microorganisms (GCM) 10K type strain sequencing project: providing services to taxonomists for standard genome sequencing and annotation.</title>
        <authorList>
            <consortium name="The Broad Institute Genomics Platform"/>
            <consortium name="The Broad Institute Genome Sequencing Center for Infectious Disease"/>
            <person name="Wu L."/>
            <person name="Ma J."/>
        </authorList>
    </citation>
    <scope>NUCLEOTIDE SEQUENCE [LARGE SCALE GENOMIC DNA]</scope>
    <source>
        <strain evidence="3">CECT 8551</strain>
    </source>
</reference>
<evidence type="ECO:0000313" key="2">
    <source>
        <dbReference type="EMBL" id="MFC3977554.1"/>
    </source>
</evidence>
<feature type="domain" description="FAS1" evidence="1">
    <location>
        <begin position="31"/>
        <end position="164"/>
    </location>
</feature>
<feature type="domain" description="FAS1" evidence="1">
    <location>
        <begin position="309"/>
        <end position="444"/>
    </location>
</feature>
<dbReference type="RefSeq" id="WP_241293753.1">
    <property type="nucleotide sequence ID" value="NZ_JAKZGR010000005.1"/>
</dbReference>
<comment type="caution">
    <text evidence="2">The sequence shown here is derived from an EMBL/GenBank/DDBJ whole genome shotgun (WGS) entry which is preliminary data.</text>
</comment>